<evidence type="ECO:0000256" key="5">
    <source>
        <dbReference type="ARBA" id="ARBA00022723"/>
    </source>
</evidence>
<evidence type="ECO:0000256" key="3">
    <source>
        <dbReference type="ARBA" id="ARBA00010617"/>
    </source>
</evidence>
<dbReference type="InterPro" id="IPR050364">
    <property type="entry name" value="Cytochrome_P450_fung"/>
</dbReference>
<keyword evidence="8 10" id="KW-0503">Monooxygenase</keyword>
<evidence type="ECO:0000256" key="10">
    <source>
        <dbReference type="RuleBase" id="RU000461"/>
    </source>
</evidence>
<sequence length="517" mass="57431">MFAPEALYVLVAILSVAFLIHRRRRASALPLPPGPRGWPLIDNLFDWPFESAWIPFAEWSKVFGDLMHVKIFGLHIVIICSYDTASSLMSQASYSDRPILTMVGKLMNFTPSIVLAPYGEHWKAMRRITQQSLNRTSSIAFLPSQLLDARLLLQELLVHPGNYIGAIRYALGKNIIENTYGIRITSPDSEASGFTASDYVKLSRETHEVIQNAVVPGSFFVDVFPALRFIPEWFPGAGFKRLARVAKARGEHMVDGAFDAAKKAMSSEDSMASLVGSLLSSEGPKEMTREEYEYTIKWAAGSLYGVLLSLAGTESTTSSITTFLLTMVLFPDVQKRVQAELDAVVGRKRLPTFDDRASLPYLEATIKESLRFHPPTPLGIAHRLIEDDIVQGYHIPKGSIIMPNIWAMNMNEKQYDHPERFNPDRYLGPAPALESPVFGFGRRACLGVHYSTAAIFITVASILSVFDLRAQDKDGKDVQIEPAFTGGFVSHPKPFPCKITLRSQESAELIKAGTSML</sequence>
<dbReference type="PANTHER" id="PTHR46300">
    <property type="entry name" value="P450, PUTATIVE (EUROFUNG)-RELATED-RELATED"/>
    <property type="match status" value="1"/>
</dbReference>
<comment type="similarity">
    <text evidence="3 10">Belongs to the cytochrome P450 family.</text>
</comment>
<dbReference type="InterPro" id="IPR001128">
    <property type="entry name" value="Cyt_P450"/>
</dbReference>
<evidence type="ECO:0000313" key="13">
    <source>
        <dbReference type="Proteomes" id="UP000759537"/>
    </source>
</evidence>
<dbReference type="PANTHER" id="PTHR46300:SF7">
    <property type="entry name" value="P450, PUTATIVE (EUROFUNG)-RELATED"/>
    <property type="match status" value="1"/>
</dbReference>
<dbReference type="GO" id="GO:0016705">
    <property type="term" value="F:oxidoreductase activity, acting on paired donors, with incorporation or reduction of molecular oxygen"/>
    <property type="evidence" value="ECO:0007669"/>
    <property type="project" value="InterPro"/>
</dbReference>
<accession>A0A9P5JYM5</accession>
<dbReference type="PRINTS" id="PR00463">
    <property type="entry name" value="EP450I"/>
</dbReference>
<dbReference type="PRINTS" id="PR00385">
    <property type="entry name" value="P450"/>
</dbReference>
<dbReference type="GO" id="GO:0020037">
    <property type="term" value="F:heme binding"/>
    <property type="evidence" value="ECO:0007669"/>
    <property type="project" value="InterPro"/>
</dbReference>
<evidence type="ECO:0000256" key="1">
    <source>
        <dbReference type="ARBA" id="ARBA00001971"/>
    </source>
</evidence>
<proteinExistence type="inferred from homology"/>
<keyword evidence="11" id="KW-0812">Transmembrane</keyword>
<protein>
    <submittedName>
        <fullName evidence="12">Cytochrome P450</fullName>
    </submittedName>
</protein>
<dbReference type="GO" id="GO:0005506">
    <property type="term" value="F:iron ion binding"/>
    <property type="evidence" value="ECO:0007669"/>
    <property type="project" value="InterPro"/>
</dbReference>
<feature type="transmembrane region" description="Helical" evidence="11">
    <location>
        <begin position="447"/>
        <end position="466"/>
    </location>
</feature>
<reference evidence="12" key="1">
    <citation type="submission" date="2019-10" db="EMBL/GenBank/DDBJ databases">
        <authorList>
            <consortium name="DOE Joint Genome Institute"/>
            <person name="Kuo A."/>
            <person name="Miyauchi S."/>
            <person name="Kiss E."/>
            <person name="Drula E."/>
            <person name="Kohler A."/>
            <person name="Sanchez-Garcia M."/>
            <person name="Andreopoulos B."/>
            <person name="Barry K.W."/>
            <person name="Bonito G."/>
            <person name="Buee M."/>
            <person name="Carver A."/>
            <person name="Chen C."/>
            <person name="Cichocki N."/>
            <person name="Clum A."/>
            <person name="Culley D."/>
            <person name="Crous P.W."/>
            <person name="Fauchery L."/>
            <person name="Girlanda M."/>
            <person name="Hayes R."/>
            <person name="Keri Z."/>
            <person name="LaButti K."/>
            <person name="Lipzen A."/>
            <person name="Lombard V."/>
            <person name="Magnuson J."/>
            <person name="Maillard F."/>
            <person name="Morin E."/>
            <person name="Murat C."/>
            <person name="Nolan M."/>
            <person name="Ohm R."/>
            <person name="Pangilinan J."/>
            <person name="Pereira M."/>
            <person name="Perotto S."/>
            <person name="Peter M."/>
            <person name="Riley R."/>
            <person name="Sitrit Y."/>
            <person name="Stielow B."/>
            <person name="Szollosi G."/>
            <person name="Zifcakova L."/>
            <person name="Stursova M."/>
            <person name="Spatafora J.W."/>
            <person name="Tedersoo L."/>
            <person name="Vaario L.-M."/>
            <person name="Yamada A."/>
            <person name="Yan M."/>
            <person name="Wang P."/>
            <person name="Xu J."/>
            <person name="Bruns T."/>
            <person name="Baldrian P."/>
            <person name="Vilgalys R."/>
            <person name="Henrissat B."/>
            <person name="Grigoriev I.V."/>
            <person name="Hibbett D."/>
            <person name="Nagy L.G."/>
            <person name="Martin F.M."/>
        </authorList>
    </citation>
    <scope>NUCLEOTIDE SEQUENCE</scope>
    <source>
        <strain evidence="12">Prilba</strain>
    </source>
</reference>
<evidence type="ECO:0000256" key="7">
    <source>
        <dbReference type="ARBA" id="ARBA00023004"/>
    </source>
</evidence>
<keyword evidence="7 9" id="KW-0408">Iron</keyword>
<dbReference type="GO" id="GO:0004497">
    <property type="term" value="F:monooxygenase activity"/>
    <property type="evidence" value="ECO:0007669"/>
    <property type="project" value="UniProtKB-KW"/>
</dbReference>
<keyword evidence="6 10" id="KW-0560">Oxidoreductase</keyword>
<evidence type="ECO:0000256" key="2">
    <source>
        <dbReference type="ARBA" id="ARBA00005179"/>
    </source>
</evidence>
<evidence type="ECO:0000313" key="12">
    <source>
        <dbReference type="EMBL" id="KAF8472285.1"/>
    </source>
</evidence>
<dbReference type="InterPro" id="IPR017972">
    <property type="entry name" value="Cyt_P450_CS"/>
</dbReference>
<keyword evidence="4 9" id="KW-0349">Heme</keyword>
<comment type="cofactor">
    <cofactor evidence="1 9">
        <name>heme</name>
        <dbReference type="ChEBI" id="CHEBI:30413"/>
    </cofactor>
</comment>
<name>A0A9P5JYM5_9AGAM</name>
<gene>
    <name evidence="12" type="ORF">DFH94DRAFT_684718</name>
</gene>
<dbReference type="SUPFAM" id="SSF48264">
    <property type="entry name" value="Cytochrome P450"/>
    <property type="match status" value="1"/>
</dbReference>
<dbReference type="OrthoDB" id="2789670at2759"/>
<dbReference type="EMBL" id="WHVB01000021">
    <property type="protein sequence ID" value="KAF8472285.1"/>
    <property type="molecule type" value="Genomic_DNA"/>
</dbReference>
<evidence type="ECO:0000256" key="4">
    <source>
        <dbReference type="ARBA" id="ARBA00022617"/>
    </source>
</evidence>
<keyword evidence="13" id="KW-1185">Reference proteome</keyword>
<keyword evidence="11" id="KW-1133">Transmembrane helix</keyword>
<dbReference type="Proteomes" id="UP000759537">
    <property type="component" value="Unassembled WGS sequence"/>
</dbReference>
<evidence type="ECO:0000256" key="6">
    <source>
        <dbReference type="ARBA" id="ARBA00023002"/>
    </source>
</evidence>
<keyword evidence="11" id="KW-0472">Membrane</keyword>
<reference evidence="12" key="2">
    <citation type="journal article" date="2020" name="Nat. Commun.">
        <title>Large-scale genome sequencing of mycorrhizal fungi provides insights into the early evolution of symbiotic traits.</title>
        <authorList>
            <person name="Miyauchi S."/>
            <person name="Kiss E."/>
            <person name="Kuo A."/>
            <person name="Drula E."/>
            <person name="Kohler A."/>
            <person name="Sanchez-Garcia M."/>
            <person name="Morin E."/>
            <person name="Andreopoulos B."/>
            <person name="Barry K.W."/>
            <person name="Bonito G."/>
            <person name="Buee M."/>
            <person name="Carver A."/>
            <person name="Chen C."/>
            <person name="Cichocki N."/>
            <person name="Clum A."/>
            <person name="Culley D."/>
            <person name="Crous P.W."/>
            <person name="Fauchery L."/>
            <person name="Girlanda M."/>
            <person name="Hayes R.D."/>
            <person name="Keri Z."/>
            <person name="LaButti K."/>
            <person name="Lipzen A."/>
            <person name="Lombard V."/>
            <person name="Magnuson J."/>
            <person name="Maillard F."/>
            <person name="Murat C."/>
            <person name="Nolan M."/>
            <person name="Ohm R.A."/>
            <person name="Pangilinan J."/>
            <person name="Pereira M.F."/>
            <person name="Perotto S."/>
            <person name="Peter M."/>
            <person name="Pfister S."/>
            <person name="Riley R."/>
            <person name="Sitrit Y."/>
            <person name="Stielow J.B."/>
            <person name="Szollosi G."/>
            <person name="Zifcakova L."/>
            <person name="Stursova M."/>
            <person name="Spatafora J.W."/>
            <person name="Tedersoo L."/>
            <person name="Vaario L.M."/>
            <person name="Yamada A."/>
            <person name="Yan M."/>
            <person name="Wang P."/>
            <person name="Xu J."/>
            <person name="Bruns T."/>
            <person name="Baldrian P."/>
            <person name="Vilgalys R."/>
            <person name="Dunand C."/>
            <person name="Henrissat B."/>
            <person name="Grigoriev I.V."/>
            <person name="Hibbett D."/>
            <person name="Nagy L.G."/>
            <person name="Martin F.M."/>
        </authorList>
    </citation>
    <scope>NUCLEOTIDE SEQUENCE</scope>
    <source>
        <strain evidence="12">Prilba</strain>
    </source>
</reference>
<feature type="binding site" description="axial binding residue" evidence="9">
    <location>
        <position position="445"/>
    </location>
    <ligand>
        <name>heme</name>
        <dbReference type="ChEBI" id="CHEBI:30413"/>
    </ligand>
    <ligandPart>
        <name>Fe</name>
        <dbReference type="ChEBI" id="CHEBI:18248"/>
    </ligandPart>
</feature>
<organism evidence="12 13">
    <name type="scientific">Russula ochroleuca</name>
    <dbReference type="NCBI Taxonomy" id="152965"/>
    <lineage>
        <taxon>Eukaryota</taxon>
        <taxon>Fungi</taxon>
        <taxon>Dikarya</taxon>
        <taxon>Basidiomycota</taxon>
        <taxon>Agaricomycotina</taxon>
        <taxon>Agaricomycetes</taxon>
        <taxon>Russulales</taxon>
        <taxon>Russulaceae</taxon>
        <taxon>Russula</taxon>
    </lineage>
</organism>
<evidence type="ECO:0000256" key="11">
    <source>
        <dbReference type="SAM" id="Phobius"/>
    </source>
</evidence>
<evidence type="ECO:0000256" key="9">
    <source>
        <dbReference type="PIRSR" id="PIRSR602401-1"/>
    </source>
</evidence>
<comment type="caution">
    <text evidence="12">The sequence shown here is derived from an EMBL/GenBank/DDBJ whole genome shotgun (WGS) entry which is preliminary data.</text>
</comment>
<comment type="pathway">
    <text evidence="2">Secondary metabolite biosynthesis.</text>
</comment>
<dbReference type="AlphaFoldDB" id="A0A9P5JYM5"/>
<dbReference type="PROSITE" id="PS00086">
    <property type="entry name" value="CYTOCHROME_P450"/>
    <property type="match status" value="1"/>
</dbReference>
<dbReference type="Gene3D" id="1.10.630.10">
    <property type="entry name" value="Cytochrome P450"/>
    <property type="match status" value="1"/>
</dbReference>
<dbReference type="InterPro" id="IPR002401">
    <property type="entry name" value="Cyt_P450_E_grp-I"/>
</dbReference>
<keyword evidence="5 9" id="KW-0479">Metal-binding</keyword>
<dbReference type="CDD" id="cd11065">
    <property type="entry name" value="CYP64-like"/>
    <property type="match status" value="1"/>
</dbReference>
<dbReference type="Pfam" id="PF00067">
    <property type="entry name" value="p450"/>
    <property type="match status" value="1"/>
</dbReference>
<dbReference type="InterPro" id="IPR036396">
    <property type="entry name" value="Cyt_P450_sf"/>
</dbReference>
<evidence type="ECO:0000256" key="8">
    <source>
        <dbReference type="ARBA" id="ARBA00023033"/>
    </source>
</evidence>